<dbReference type="GO" id="GO:0008483">
    <property type="term" value="F:transaminase activity"/>
    <property type="evidence" value="ECO:0007669"/>
    <property type="project" value="UniProtKB-KW"/>
</dbReference>
<evidence type="ECO:0000313" key="7">
    <source>
        <dbReference type="Proteomes" id="UP001303760"/>
    </source>
</evidence>
<evidence type="ECO:0000256" key="2">
    <source>
        <dbReference type="ARBA" id="ARBA00008954"/>
    </source>
</evidence>
<dbReference type="GO" id="GO:0030170">
    <property type="term" value="F:pyridoxal phosphate binding"/>
    <property type="evidence" value="ECO:0007669"/>
    <property type="project" value="InterPro"/>
</dbReference>
<dbReference type="InterPro" id="IPR005814">
    <property type="entry name" value="Aminotrans_3"/>
</dbReference>
<dbReference type="SUPFAM" id="SSF53383">
    <property type="entry name" value="PLP-dependent transferases"/>
    <property type="match status" value="1"/>
</dbReference>
<evidence type="ECO:0000256" key="5">
    <source>
        <dbReference type="ARBA" id="ARBA00022898"/>
    </source>
</evidence>
<accession>A0AAN7C191</accession>
<dbReference type="EMBL" id="MU860549">
    <property type="protein sequence ID" value="KAK4233466.1"/>
    <property type="molecule type" value="Genomic_DNA"/>
</dbReference>
<sequence length="244" mass="26736">MSGQTNKNTETASYSDLKASDEAHQQHGFGHPLMQKGPRQLVIFESGDGAVLRDVEGKEYLDAMAGITVAHLGHGRTDLARVAFEQMSKLEVSSNPLNLTNSNAIKVCERLAGLAAQAFPDKITGSRVYLTAGGAEGVEAAYHLALRYWSKSGPLDSSVGGVYKKQKLISFRNCYHGSTFIPASMKPEISDYGWKRWMEGQPKEVYDHPAHRMFVSIDPPHELFLDKSKMKEGENVGQAAGSYS</sequence>
<keyword evidence="5" id="KW-0663">Pyridoxal phosphate</keyword>
<comment type="caution">
    <text evidence="6">The sequence shown here is derived from an EMBL/GenBank/DDBJ whole genome shotgun (WGS) entry which is preliminary data.</text>
</comment>
<dbReference type="AlphaFoldDB" id="A0AAN7C191"/>
<gene>
    <name evidence="6" type="ORF">C8A03DRAFT_38825</name>
</gene>
<evidence type="ECO:0000256" key="3">
    <source>
        <dbReference type="ARBA" id="ARBA00022576"/>
    </source>
</evidence>
<dbReference type="Proteomes" id="UP001303760">
    <property type="component" value="Unassembled WGS sequence"/>
</dbReference>
<dbReference type="Gene3D" id="3.90.1150.10">
    <property type="entry name" value="Aspartate Aminotransferase, domain 1"/>
    <property type="match status" value="1"/>
</dbReference>
<name>A0AAN7C191_9PEZI</name>
<dbReference type="Pfam" id="PF00202">
    <property type="entry name" value="Aminotran_3"/>
    <property type="match status" value="1"/>
</dbReference>
<organism evidence="6 7">
    <name type="scientific">Achaetomium macrosporum</name>
    <dbReference type="NCBI Taxonomy" id="79813"/>
    <lineage>
        <taxon>Eukaryota</taxon>
        <taxon>Fungi</taxon>
        <taxon>Dikarya</taxon>
        <taxon>Ascomycota</taxon>
        <taxon>Pezizomycotina</taxon>
        <taxon>Sordariomycetes</taxon>
        <taxon>Sordariomycetidae</taxon>
        <taxon>Sordariales</taxon>
        <taxon>Chaetomiaceae</taxon>
        <taxon>Achaetomium</taxon>
    </lineage>
</organism>
<reference evidence="6" key="1">
    <citation type="journal article" date="2023" name="Mol. Phylogenet. Evol.">
        <title>Genome-scale phylogeny and comparative genomics of the fungal order Sordariales.</title>
        <authorList>
            <person name="Hensen N."/>
            <person name="Bonometti L."/>
            <person name="Westerberg I."/>
            <person name="Brannstrom I.O."/>
            <person name="Guillou S."/>
            <person name="Cros-Aarteil S."/>
            <person name="Calhoun S."/>
            <person name="Haridas S."/>
            <person name="Kuo A."/>
            <person name="Mondo S."/>
            <person name="Pangilinan J."/>
            <person name="Riley R."/>
            <person name="LaButti K."/>
            <person name="Andreopoulos B."/>
            <person name="Lipzen A."/>
            <person name="Chen C."/>
            <person name="Yan M."/>
            <person name="Daum C."/>
            <person name="Ng V."/>
            <person name="Clum A."/>
            <person name="Steindorff A."/>
            <person name="Ohm R.A."/>
            <person name="Martin F."/>
            <person name="Silar P."/>
            <person name="Natvig D.O."/>
            <person name="Lalanne C."/>
            <person name="Gautier V."/>
            <person name="Ament-Velasquez S.L."/>
            <person name="Kruys A."/>
            <person name="Hutchinson M.I."/>
            <person name="Powell A.J."/>
            <person name="Barry K."/>
            <person name="Miller A.N."/>
            <person name="Grigoriev I.V."/>
            <person name="Debuchy R."/>
            <person name="Gladieux P."/>
            <person name="Hiltunen Thoren M."/>
            <person name="Johannesson H."/>
        </authorList>
    </citation>
    <scope>NUCLEOTIDE SEQUENCE</scope>
    <source>
        <strain evidence="6">CBS 532.94</strain>
    </source>
</reference>
<evidence type="ECO:0000256" key="4">
    <source>
        <dbReference type="ARBA" id="ARBA00022679"/>
    </source>
</evidence>
<keyword evidence="4 6" id="KW-0808">Transferase</keyword>
<dbReference type="InterPro" id="IPR015422">
    <property type="entry name" value="PyrdxlP-dep_Trfase_small"/>
</dbReference>
<reference evidence="6" key="2">
    <citation type="submission" date="2023-05" db="EMBL/GenBank/DDBJ databases">
        <authorList>
            <consortium name="Lawrence Berkeley National Laboratory"/>
            <person name="Steindorff A."/>
            <person name="Hensen N."/>
            <person name="Bonometti L."/>
            <person name="Westerberg I."/>
            <person name="Brannstrom I.O."/>
            <person name="Guillou S."/>
            <person name="Cros-Aarteil S."/>
            <person name="Calhoun S."/>
            <person name="Haridas S."/>
            <person name="Kuo A."/>
            <person name="Mondo S."/>
            <person name="Pangilinan J."/>
            <person name="Riley R."/>
            <person name="Labutti K."/>
            <person name="Andreopoulos B."/>
            <person name="Lipzen A."/>
            <person name="Chen C."/>
            <person name="Yanf M."/>
            <person name="Daum C."/>
            <person name="Ng V."/>
            <person name="Clum A."/>
            <person name="Ohm R."/>
            <person name="Martin F."/>
            <person name="Silar P."/>
            <person name="Natvig D."/>
            <person name="Lalanne C."/>
            <person name="Gautier V."/>
            <person name="Ament-Velasquez S.L."/>
            <person name="Kruys A."/>
            <person name="Hutchinson M.I."/>
            <person name="Powell A.J."/>
            <person name="Barry K."/>
            <person name="Miller A.N."/>
            <person name="Grigoriev I.V."/>
            <person name="Debuchy R."/>
            <person name="Gladieux P."/>
            <person name="Thoren M.H."/>
            <person name="Johannesson H."/>
        </authorList>
    </citation>
    <scope>NUCLEOTIDE SEQUENCE</scope>
    <source>
        <strain evidence="6">CBS 532.94</strain>
    </source>
</reference>
<comment type="cofactor">
    <cofactor evidence="1">
        <name>pyridoxal 5'-phosphate</name>
        <dbReference type="ChEBI" id="CHEBI:597326"/>
    </cofactor>
</comment>
<evidence type="ECO:0000256" key="1">
    <source>
        <dbReference type="ARBA" id="ARBA00001933"/>
    </source>
</evidence>
<dbReference type="InterPro" id="IPR015424">
    <property type="entry name" value="PyrdxlP-dep_Trfase"/>
</dbReference>
<proteinExistence type="inferred from homology"/>
<dbReference type="InterPro" id="IPR050103">
    <property type="entry name" value="Class-III_PLP-dep_AT"/>
</dbReference>
<dbReference type="Gene3D" id="3.40.640.10">
    <property type="entry name" value="Type I PLP-dependent aspartate aminotransferase-like (Major domain)"/>
    <property type="match status" value="1"/>
</dbReference>
<evidence type="ECO:0000313" key="6">
    <source>
        <dbReference type="EMBL" id="KAK4233466.1"/>
    </source>
</evidence>
<keyword evidence="7" id="KW-1185">Reference proteome</keyword>
<keyword evidence="3" id="KW-0032">Aminotransferase</keyword>
<dbReference type="PANTHER" id="PTHR11986:SF79">
    <property type="entry name" value="ACETYLORNITHINE AMINOTRANSFERASE, MITOCHONDRIAL"/>
    <property type="match status" value="1"/>
</dbReference>
<dbReference type="PANTHER" id="PTHR11986">
    <property type="entry name" value="AMINOTRANSFERASE CLASS III"/>
    <property type="match status" value="1"/>
</dbReference>
<dbReference type="GO" id="GO:0042802">
    <property type="term" value="F:identical protein binding"/>
    <property type="evidence" value="ECO:0007669"/>
    <property type="project" value="TreeGrafter"/>
</dbReference>
<dbReference type="InterPro" id="IPR015421">
    <property type="entry name" value="PyrdxlP-dep_Trfase_major"/>
</dbReference>
<protein>
    <submittedName>
        <fullName evidence="6">Pyridoxal phosphate-dependent transferase</fullName>
    </submittedName>
</protein>
<comment type="similarity">
    <text evidence="2">Belongs to the class-III pyridoxal-phosphate-dependent aminotransferase family.</text>
</comment>